<dbReference type="GO" id="GO:0008168">
    <property type="term" value="F:methyltransferase activity"/>
    <property type="evidence" value="ECO:0007669"/>
    <property type="project" value="UniProtKB-KW"/>
</dbReference>
<dbReference type="PANTHER" id="PTHR43861:SF6">
    <property type="entry name" value="METHYLTRANSFERASE TYPE 11"/>
    <property type="match status" value="1"/>
</dbReference>
<reference evidence="1 2" key="1">
    <citation type="submission" date="2021-05" db="EMBL/GenBank/DDBJ databases">
        <title>The draft genome of Geobacter pelophilus DSM 12255.</title>
        <authorList>
            <person name="Xu Z."/>
            <person name="Masuda Y."/>
            <person name="Itoh H."/>
            <person name="Senoo K."/>
        </authorList>
    </citation>
    <scope>NUCLEOTIDE SEQUENCE [LARGE SCALE GENOMIC DNA]</scope>
    <source>
        <strain evidence="1 2">DSM 12255</strain>
    </source>
</reference>
<proteinExistence type="predicted"/>
<gene>
    <name evidence="1" type="ORF">KI809_06380</name>
</gene>
<dbReference type="CDD" id="cd02440">
    <property type="entry name" value="AdoMet_MTases"/>
    <property type="match status" value="1"/>
</dbReference>
<dbReference type="Gene3D" id="3.40.50.150">
    <property type="entry name" value="Vaccinia Virus protein VP39"/>
    <property type="match status" value="1"/>
</dbReference>
<protein>
    <submittedName>
        <fullName evidence="1">Methyltransferase domain-containing protein</fullName>
    </submittedName>
</protein>
<dbReference type="GO" id="GO:0032259">
    <property type="term" value="P:methylation"/>
    <property type="evidence" value="ECO:0007669"/>
    <property type="project" value="UniProtKB-KW"/>
</dbReference>
<comment type="caution">
    <text evidence="1">The sequence shown here is derived from an EMBL/GenBank/DDBJ whole genome shotgun (WGS) entry which is preliminary data.</text>
</comment>
<dbReference type="SUPFAM" id="SSF53335">
    <property type="entry name" value="S-adenosyl-L-methionine-dependent methyltransferases"/>
    <property type="match status" value="1"/>
</dbReference>
<evidence type="ECO:0000313" key="2">
    <source>
        <dbReference type="Proteomes" id="UP000811899"/>
    </source>
</evidence>
<dbReference type="PANTHER" id="PTHR43861">
    <property type="entry name" value="TRANS-ACONITATE 2-METHYLTRANSFERASE-RELATED"/>
    <property type="match status" value="1"/>
</dbReference>
<organism evidence="1 2">
    <name type="scientific">Geoanaerobacter pelophilus</name>
    <dbReference type="NCBI Taxonomy" id="60036"/>
    <lineage>
        <taxon>Bacteria</taxon>
        <taxon>Pseudomonadati</taxon>
        <taxon>Thermodesulfobacteriota</taxon>
        <taxon>Desulfuromonadia</taxon>
        <taxon>Geobacterales</taxon>
        <taxon>Geobacteraceae</taxon>
        <taxon>Geoanaerobacter</taxon>
    </lineage>
</organism>
<dbReference type="AlphaFoldDB" id="A0AAW4L9S7"/>
<keyword evidence="1" id="KW-0808">Transferase</keyword>
<name>A0AAW4L9S7_9BACT</name>
<dbReference type="Pfam" id="PF13489">
    <property type="entry name" value="Methyltransf_23"/>
    <property type="match status" value="1"/>
</dbReference>
<accession>A0AAW4L9S7</accession>
<dbReference type="EMBL" id="JAHCVJ010000002">
    <property type="protein sequence ID" value="MBT0663926.1"/>
    <property type="molecule type" value="Genomic_DNA"/>
</dbReference>
<dbReference type="InterPro" id="IPR029063">
    <property type="entry name" value="SAM-dependent_MTases_sf"/>
</dbReference>
<keyword evidence="1" id="KW-0489">Methyltransferase</keyword>
<dbReference type="RefSeq" id="WP_214170702.1">
    <property type="nucleotide sequence ID" value="NZ_JAHCVJ010000002.1"/>
</dbReference>
<dbReference type="Proteomes" id="UP000811899">
    <property type="component" value="Unassembled WGS sequence"/>
</dbReference>
<evidence type="ECO:0000313" key="1">
    <source>
        <dbReference type="EMBL" id="MBT0663926.1"/>
    </source>
</evidence>
<sequence length="285" mass="32196">MKNQCRICGANDGVFLLRKTRGPFSSEWIQCSHCGSAHIAPYPTENELTEYYNSNYTEMELADKIDTGVNHKLRYSDEYKPNVYNEYSYSLADARCDLSKVAEQGDILDYGCANGVFLEFLSNNGISKEKLYGYDVGADMISDAIRNGFNCTASIEDLSEKKFSLVTLWDVIEHVPYPKDTVRQIKSLLKNGGEVLVQTPHFNDLAILLGDVFAHYIVVEHLNLFSRKALLTIFEDEGFECIAQSSFGANAYEKNVSEPYKSAYDKLAKKYDFGATQVLYFKLIS</sequence>
<keyword evidence="2" id="KW-1185">Reference proteome</keyword>